<evidence type="ECO:0000259" key="14">
    <source>
        <dbReference type="Pfam" id="PF13735"/>
    </source>
</evidence>
<feature type="binding site" evidence="11">
    <location>
        <position position="27"/>
    </location>
    <ligand>
        <name>ATP</name>
        <dbReference type="ChEBI" id="CHEBI:30616"/>
    </ligand>
</feature>
<dbReference type="Gene3D" id="1.10.110.30">
    <property type="match status" value="1"/>
</dbReference>
<evidence type="ECO:0000256" key="7">
    <source>
        <dbReference type="ARBA" id="ARBA00022800"/>
    </source>
</evidence>
<proteinExistence type="inferred from homology"/>
<dbReference type="Gene3D" id="1.10.246.80">
    <property type="match status" value="1"/>
</dbReference>
<dbReference type="EMBL" id="QWEG01000005">
    <property type="protein sequence ID" value="RHW41270.1"/>
    <property type="molecule type" value="Genomic_DNA"/>
</dbReference>
<feature type="binding site" evidence="11">
    <location>
        <position position="27"/>
    </location>
    <ligand>
        <name>CTP</name>
        <dbReference type="ChEBI" id="CHEBI:37563"/>
    </ligand>
</feature>
<keyword evidence="6 11" id="KW-0547">Nucleotide-binding</keyword>
<comment type="miscellaneous">
    <text evidence="11">A single active site specifically recognizes both ATP and CTP and is responsible for their addition.</text>
</comment>
<feature type="binding site" evidence="11">
    <location>
        <position position="30"/>
    </location>
    <ligand>
        <name>CTP</name>
        <dbReference type="ChEBI" id="CHEBI:37563"/>
    </ligand>
</feature>
<evidence type="ECO:0000256" key="3">
    <source>
        <dbReference type="ARBA" id="ARBA00022694"/>
    </source>
</evidence>
<protein>
    <recommendedName>
        <fullName evidence="11">CCA-adding enzyme</fullName>
        <ecNumber evidence="11">2.7.7.72</ecNumber>
    </recommendedName>
    <alternativeName>
        <fullName evidence="11">CCA tRNA nucleotidyltransferase</fullName>
    </alternativeName>
    <alternativeName>
        <fullName evidence="11">tRNA CCA-pyrophosphorylase</fullName>
    </alternativeName>
    <alternativeName>
        <fullName evidence="11">tRNA adenylyl-/cytidylyl- transferase</fullName>
    </alternativeName>
    <alternativeName>
        <fullName evidence="11">tRNA nucleotidyltransferase</fullName>
    </alternativeName>
    <alternativeName>
        <fullName evidence="11">tRNA-NT</fullName>
    </alternativeName>
</protein>
<dbReference type="SUPFAM" id="SSF81301">
    <property type="entry name" value="Nucleotidyltransferase"/>
    <property type="match status" value="1"/>
</dbReference>
<comment type="cofactor">
    <cofactor evidence="1 11">
        <name>Mg(2+)</name>
        <dbReference type="ChEBI" id="CHEBI:18420"/>
    </cofactor>
</comment>
<comment type="caution">
    <text evidence="15">The sequence shown here is derived from an EMBL/GenBank/DDBJ whole genome shotgun (WGS) entry which is preliminary data.</text>
</comment>
<dbReference type="Proteomes" id="UP000284416">
    <property type="component" value="Unassembled WGS sequence"/>
</dbReference>
<feature type="binding site" evidence="11">
    <location>
        <position position="163"/>
    </location>
    <ligand>
        <name>CTP</name>
        <dbReference type="ChEBI" id="CHEBI:37563"/>
    </ligand>
</feature>
<comment type="subunit">
    <text evidence="11">Homodimer.</text>
</comment>
<evidence type="ECO:0000256" key="5">
    <source>
        <dbReference type="ARBA" id="ARBA00022723"/>
    </source>
</evidence>
<comment type="catalytic activity">
    <reaction evidence="11">
        <text>a tRNA precursor + 2 CTP + ATP = a tRNA with a 3' CCA end + 3 diphosphate</text>
        <dbReference type="Rhea" id="RHEA:14433"/>
        <dbReference type="Rhea" id="RHEA-COMP:10465"/>
        <dbReference type="Rhea" id="RHEA-COMP:10468"/>
        <dbReference type="ChEBI" id="CHEBI:30616"/>
        <dbReference type="ChEBI" id="CHEBI:33019"/>
        <dbReference type="ChEBI" id="CHEBI:37563"/>
        <dbReference type="ChEBI" id="CHEBI:74896"/>
        <dbReference type="ChEBI" id="CHEBI:83071"/>
        <dbReference type="EC" id="2.7.7.72"/>
    </reaction>
</comment>
<dbReference type="Pfam" id="PF12627">
    <property type="entry name" value="PolyA_pol_RNAbd"/>
    <property type="match status" value="1"/>
</dbReference>
<feature type="binding site" evidence="11">
    <location>
        <position position="111"/>
    </location>
    <ligand>
        <name>ATP</name>
        <dbReference type="ChEBI" id="CHEBI:30616"/>
    </ligand>
</feature>
<dbReference type="InterPro" id="IPR043519">
    <property type="entry name" value="NT_sf"/>
</dbReference>
<feature type="binding site" evidence="11">
    <location>
        <position position="42"/>
    </location>
    <ligand>
        <name>Mg(2+)</name>
        <dbReference type="ChEBI" id="CHEBI:18420"/>
    </ligand>
</feature>
<dbReference type="NCBIfam" id="NF009814">
    <property type="entry name" value="PRK13299.1"/>
    <property type="match status" value="1"/>
</dbReference>
<feature type="binding site" evidence="11">
    <location>
        <position position="157"/>
    </location>
    <ligand>
        <name>CTP</name>
        <dbReference type="ChEBI" id="CHEBI:37563"/>
    </ligand>
</feature>
<evidence type="ECO:0000256" key="6">
    <source>
        <dbReference type="ARBA" id="ARBA00022741"/>
    </source>
</evidence>
<dbReference type="InterPro" id="IPR002646">
    <property type="entry name" value="PolA_pol_head_dom"/>
</dbReference>
<dbReference type="GO" id="GO:0004810">
    <property type="term" value="F:CCA tRNA nucleotidyltransferase activity"/>
    <property type="evidence" value="ECO:0007669"/>
    <property type="project" value="UniProtKB-UniRule"/>
</dbReference>
<dbReference type="GO" id="GO:0042245">
    <property type="term" value="P:RNA repair"/>
    <property type="evidence" value="ECO:0007669"/>
    <property type="project" value="UniProtKB-KW"/>
</dbReference>
<dbReference type="PANTHER" id="PTHR46173:SF1">
    <property type="entry name" value="CCA TRNA NUCLEOTIDYLTRANSFERASE 1, MITOCHONDRIAL"/>
    <property type="match status" value="1"/>
</dbReference>
<dbReference type="Gene3D" id="3.30.460.10">
    <property type="entry name" value="Beta Polymerase, domain 2"/>
    <property type="match status" value="1"/>
</dbReference>
<feature type="binding site" evidence="11">
    <location>
        <position position="111"/>
    </location>
    <ligand>
        <name>CTP</name>
        <dbReference type="ChEBI" id="CHEBI:37563"/>
    </ligand>
</feature>
<evidence type="ECO:0000256" key="4">
    <source>
        <dbReference type="ARBA" id="ARBA00022695"/>
    </source>
</evidence>
<name>A0A417YVH0_9BACI</name>
<keyword evidence="10 11" id="KW-0694">RNA-binding</keyword>
<feature type="domain" description="Poly A polymerase head" evidence="12">
    <location>
        <begin position="22"/>
        <end position="142"/>
    </location>
</feature>
<feature type="binding site" evidence="11">
    <location>
        <position position="160"/>
    </location>
    <ligand>
        <name>ATP</name>
        <dbReference type="ChEBI" id="CHEBI:30616"/>
    </ligand>
</feature>
<feature type="binding site" evidence="11">
    <location>
        <position position="163"/>
    </location>
    <ligand>
        <name>ATP</name>
        <dbReference type="ChEBI" id="CHEBI:30616"/>
    </ligand>
</feature>
<keyword evidence="8 11" id="KW-0067">ATP-binding</keyword>
<evidence type="ECO:0000256" key="8">
    <source>
        <dbReference type="ARBA" id="ARBA00022840"/>
    </source>
</evidence>
<keyword evidence="16" id="KW-1185">Reference proteome</keyword>
<organism evidence="15 16">
    <name type="scientific">Neobacillus notoginsengisoli</name>
    <dbReference type="NCBI Taxonomy" id="1578198"/>
    <lineage>
        <taxon>Bacteria</taxon>
        <taxon>Bacillati</taxon>
        <taxon>Bacillota</taxon>
        <taxon>Bacilli</taxon>
        <taxon>Bacillales</taxon>
        <taxon>Bacillaceae</taxon>
        <taxon>Neobacillus</taxon>
    </lineage>
</organism>
<evidence type="ECO:0000256" key="2">
    <source>
        <dbReference type="ARBA" id="ARBA00022679"/>
    </source>
</evidence>
<keyword evidence="7 11" id="KW-0692">RNA repair</keyword>
<feature type="domain" description="CCA-adding enzyme C-terminal" evidence="14">
    <location>
        <begin position="248"/>
        <end position="393"/>
    </location>
</feature>
<dbReference type="GO" id="GO:0160016">
    <property type="term" value="F:CCACCA tRNA nucleotidyltransferase activity"/>
    <property type="evidence" value="ECO:0007669"/>
    <property type="project" value="RHEA"/>
</dbReference>
<dbReference type="PANTHER" id="PTHR46173">
    <property type="entry name" value="CCA TRNA NUCLEOTIDYLTRANSFERASE 1, MITOCHONDRIAL"/>
    <property type="match status" value="1"/>
</dbReference>
<comment type="similarity">
    <text evidence="11">Belongs to the tRNA nucleotidyltransferase/poly(A) polymerase family. Bacterial CCA-adding enzyme type 3 subfamily.</text>
</comment>
<dbReference type="GO" id="GO:0005524">
    <property type="term" value="F:ATP binding"/>
    <property type="evidence" value="ECO:0007669"/>
    <property type="project" value="UniProtKB-UniRule"/>
</dbReference>
<comment type="function">
    <text evidence="11">Catalyzes the addition and repair of the essential 3'-terminal CCA sequence in tRNAs without using a nucleic acid template. Adds these three nucleotides in the order of C, C, and A to the tRNA nucleotide-73, using CTP and ATP as substrates and producing inorganic pyrophosphate. tRNA 3'-terminal CCA addition is required both for tRNA processing and repair. Also involved in tRNA surveillance by mediating tandem CCA addition to generate a CCACCA at the 3' terminus of unstable tRNAs. While stable tRNAs receive only 3'-terminal CCA, unstable tRNAs are marked with CCACCA and rapidly degraded.</text>
</comment>
<dbReference type="SUPFAM" id="SSF81891">
    <property type="entry name" value="Poly A polymerase C-terminal region-like"/>
    <property type="match status" value="1"/>
</dbReference>
<reference evidence="15 16" key="1">
    <citation type="journal article" date="2017" name="Int. J. Syst. Evol. Microbiol.">
        <title>Bacillus notoginsengisoli sp. nov., a novel bacterium isolated from the rhizosphere of Panax notoginseng.</title>
        <authorList>
            <person name="Zhang M.Y."/>
            <person name="Cheng J."/>
            <person name="Cai Y."/>
            <person name="Zhang T.Y."/>
            <person name="Wu Y.Y."/>
            <person name="Manikprabhu D."/>
            <person name="Li W.J."/>
            <person name="Zhang Y.X."/>
        </authorList>
    </citation>
    <scope>NUCLEOTIDE SEQUENCE [LARGE SCALE GENOMIC DNA]</scope>
    <source>
        <strain evidence="15 16">JCM 30743</strain>
    </source>
</reference>
<dbReference type="InterPro" id="IPR050264">
    <property type="entry name" value="Bact_CCA-adding_enz_type3_sf"/>
</dbReference>
<comment type="catalytic activity">
    <reaction evidence="11">
        <text>a tRNA with a 3' CCA end + 2 CTP + ATP = a tRNA with a 3' CCACCA end + 3 diphosphate</text>
        <dbReference type="Rhea" id="RHEA:76235"/>
        <dbReference type="Rhea" id="RHEA-COMP:10468"/>
        <dbReference type="Rhea" id="RHEA-COMP:18655"/>
        <dbReference type="ChEBI" id="CHEBI:30616"/>
        <dbReference type="ChEBI" id="CHEBI:33019"/>
        <dbReference type="ChEBI" id="CHEBI:37563"/>
        <dbReference type="ChEBI" id="CHEBI:83071"/>
        <dbReference type="ChEBI" id="CHEBI:195187"/>
    </reaction>
</comment>
<evidence type="ECO:0000256" key="1">
    <source>
        <dbReference type="ARBA" id="ARBA00001946"/>
    </source>
</evidence>
<dbReference type="InterPro" id="IPR032828">
    <property type="entry name" value="PolyA_RNA-bd"/>
</dbReference>
<evidence type="ECO:0000256" key="10">
    <source>
        <dbReference type="ARBA" id="ARBA00022884"/>
    </source>
</evidence>
<dbReference type="GO" id="GO:0001680">
    <property type="term" value="P:tRNA 3'-terminal CCA addition"/>
    <property type="evidence" value="ECO:0007669"/>
    <property type="project" value="UniProtKB-UniRule"/>
</dbReference>
<feature type="binding site" evidence="11">
    <location>
        <position position="157"/>
    </location>
    <ligand>
        <name>ATP</name>
        <dbReference type="ChEBI" id="CHEBI:30616"/>
    </ligand>
</feature>
<dbReference type="InterPro" id="IPR023068">
    <property type="entry name" value="CCA-adding_enz_firmicutes"/>
</dbReference>
<gene>
    <name evidence="11" type="primary">cca</name>
    <name evidence="15" type="ORF">D1B31_10080</name>
</gene>
<feature type="binding site" evidence="11">
    <location>
        <position position="154"/>
    </location>
    <ligand>
        <name>ATP</name>
        <dbReference type="ChEBI" id="CHEBI:30616"/>
    </ligand>
</feature>
<dbReference type="HAMAP" id="MF_01263">
    <property type="entry name" value="CCA_bact_type3"/>
    <property type="match status" value="1"/>
</dbReference>
<feature type="binding site" evidence="11">
    <location>
        <position position="160"/>
    </location>
    <ligand>
        <name>CTP</name>
        <dbReference type="ChEBI" id="CHEBI:37563"/>
    </ligand>
</feature>
<evidence type="ECO:0000256" key="9">
    <source>
        <dbReference type="ARBA" id="ARBA00022842"/>
    </source>
</evidence>
<feature type="binding site" evidence="11">
    <location>
        <position position="30"/>
    </location>
    <ligand>
        <name>ATP</name>
        <dbReference type="ChEBI" id="CHEBI:30616"/>
    </ligand>
</feature>
<keyword evidence="9 11" id="KW-0460">Magnesium</keyword>
<dbReference type="GO" id="GO:0000049">
    <property type="term" value="F:tRNA binding"/>
    <property type="evidence" value="ECO:0007669"/>
    <property type="project" value="UniProtKB-UniRule"/>
</dbReference>
<evidence type="ECO:0000259" key="13">
    <source>
        <dbReference type="Pfam" id="PF12627"/>
    </source>
</evidence>
<dbReference type="Pfam" id="PF01743">
    <property type="entry name" value="PolyA_pol"/>
    <property type="match status" value="1"/>
</dbReference>
<feature type="domain" description="tRNA nucleotidyltransferase/poly(A) polymerase RNA and SrmB- binding" evidence="13">
    <location>
        <begin position="169"/>
        <end position="228"/>
    </location>
</feature>
<accession>A0A417YVH0</accession>
<keyword evidence="4 11" id="KW-0548">Nucleotidyltransferase</keyword>
<keyword evidence="2 11" id="KW-0808">Transferase</keyword>
<dbReference type="InterPro" id="IPR032810">
    <property type="entry name" value="CCA-adding_enz_C"/>
</dbReference>
<keyword evidence="3 11" id="KW-0819">tRNA processing</keyword>
<dbReference type="OrthoDB" id="9805698at2"/>
<dbReference type="EC" id="2.7.7.72" evidence="11"/>
<feature type="binding site" evidence="11">
    <location>
        <position position="40"/>
    </location>
    <ligand>
        <name>Mg(2+)</name>
        <dbReference type="ChEBI" id="CHEBI:18420"/>
    </ligand>
</feature>
<evidence type="ECO:0000256" key="11">
    <source>
        <dbReference type="HAMAP-Rule" id="MF_01263"/>
    </source>
</evidence>
<dbReference type="CDD" id="cd05398">
    <property type="entry name" value="NT_ClassII-CCAase"/>
    <property type="match status" value="1"/>
</dbReference>
<evidence type="ECO:0000313" key="15">
    <source>
        <dbReference type="EMBL" id="RHW41270.1"/>
    </source>
</evidence>
<evidence type="ECO:0000313" key="16">
    <source>
        <dbReference type="Proteomes" id="UP000284416"/>
    </source>
</evidence>
<feature type="binding site" evidence="11">
    <location>
        <position position="154"/>
    </location>
    <ligand>
        <name>CTP</name>
        <dbReference type="ChEBI" id="CHEBI:37563"/>
    </ligand>
</feature>
<keyword evidence="5 11" id="KW-0479">Metal-binding</keyword>
<dbReference type="Gene3D" id="1.20.58.560">
    <property type="match status" value="1"/>
</dbReference>
<sequence length="399" mass="45502">MEKPFSDALPVIDALKNAGFEAYFVGGSVRDKVLSRPVDDIDIATSARPEQIKIIFHKTVDVGISHGTILVLFKGNSYEVTTFRTESGYKDFRRPDQVEFVSNLHEDLKRRDFTMNAMAMDRNGKLLDPFGGRDDIEKRQIRTVGSPSERFGEDALRLLRAARFASQLGFSIELHTYSSLIHSASLLKHIAVERKKSEFEKLLIGAARKIGLEILCKTGMLHYLPGLAEKAHVVRRLISYEIESLYVNEMWALLLHCMEIEGNKAEAFLRGWKLSVKQMKDIVKLLHFYHLRLENEWDNLSLFKAGKAVIASVEKLILATQGESCRRTPDYFISLFDDLPIKERDELAISGGDLIRWYGKSGGPWVKEMLEHTEKAVLSGKVKNDKETIREWLLRCSQK</sequence>
<dbReference type="GO" id="GO:0000287">
    <property type="term" value="F:magnesium ion binding"/>
    <property type="evidence" value="ECO:0007669"/>
    <property type="project" value="UniProtKB-UniRule"/>
</dbReference>
<evidence type="ECO:0000259" key="12">
    <source>
        <dbReference type="Pfam" id="PF01743"/>
    </source>
</evidence>
<dbReference type="AlphaFoldDB" id="A0A417YVH0"/>
<dbReference type="Pfam" id="PF13735">
    <property type="entry name" value="tRNA_NucTran2_2"/>
    <property type="match status" value="1"/>
</dbReference>